<comment type="similarity">
    <text evidence="1">Belongs to the short-chain dehydrogenases/reductases (SDR) family.</text>
</comment>
<comment type="caution">
    <text evidence="4">The sequence shown here is derived from an EMBL/GenBank/DDBJ whole genome shotgun (WGS) entry which is preliminary data.</text>
</comment>
<organism evidence="4 5">
    <name type="scientific">Nocardioides currus</name>
    <dbReference type="NCBI Taxonomy" id="2133958"/>
    <lineage>
        <taxon>Bacteria</taxon>
        <taxon>Bacillati</taxon>
        <taxon>Actinomycetota</taxon>
        <taxon>Actinomycetes</taxon>
        <taxon>Propionibacteriales</taxon>
        <taxon>Nocardioidaceae</taxon>
        <taxon>Nocardioides</taxon>
    </lineage>
</organism>
<evidence type="ECO:0000313" key="5">
    <source>
        <dbReference type="Proteomes" id="UP000244867"/>
    </source>
</evidence>
<dbReference type="AlphaFoldDB" id="A0A2R7YZM9"/>
<dbReference type="InterPro" id="IPR057326">
    <property type="entry name" value="KR_dom"/>
</dbReference>
<dbReference type="GO" id="GO:0006633">
    <property type="term" value="P:fatty acid biosynthetic process"/>
    <property type="evidence" value="ECO:0007669"/>
    <property type="project" value="TreeGrafter"/>
</dbReference>
<sequence length="252" mass="25860">MTTYDEQRTGPAVGRLDGQVALVTGGSRGIGLAAARGLGELGATVVLVGRSDASAEAAAEALVADGIDAVGVGCDVGSAEDVAVLPARLGPLAAVDVLVCAAAVMSERTAKTLRTSEEEWRRVMAVDLDGVWRTMTAFVPGMVERRHGRVIAVSACLGRMSGPGNAGGLAPYRVAKAGVNALVRNLAHEQGLGRRGVLVDATCPGHCRTDMGGPDAPRSAEQGADTAVWLAGRDADGAQTGVLWEDRRVVPW</sequence>
<reference evidence="4 5" key="1">
    <citation type="submission" date="2018-03" db="EMBL/GenBank/DDBJ databases">
        <authorList>
            <person name="Keele B.F."/>
        </authorList>
    </citation>
    <scope>NUCLEOTIDE SEQUENCE [LARGE SCALE GENOMIC DNA]</scope>
    <source>
        <strain evidence="4 5">IB-3</strain>
    </source>
</reference>
<feature type="domain" description="Ketoreductase" evidence="3">
    <location>
        <begin position="19"/>
        <end position="163"/>
    </location>
</feature>
<evidence type="ECO:0000256" key="2">
    <source>
        <dbReference type="ARBA" id="ARBA00023002"/>
    </source>
</evidence>
<dbReference type="SUPFAM" id="SSF51735">
    <property type="entry name" value="NAD(P)-binding Rossmann-fold domains"/>
    <property type="match status" value="1"/>
</dbReference>
<dbReference type="Proteomes" id="UP000244867">
    <property type="component" value="Unassembled WGS sequence"/>
</dbReference>
<name>A0A2R7YZM9_9ACTN</name>
<dbReference type="SMART" id="SM00822">
    <property type="entry name" value="PKS_KR"/>
    <property type="match status" value="1"/>
</dbReference>
<dbReference type="RefSeq" id="WP_108343684.1">
    <property type="nucleotide sequence ID" value="NZ_PYXZ01000002.1"/>
</dbReference>
<dbReference type="GO" id="GO:0048038">
    <property type="term" value="F:quinone binding"/>
    <property type="evidence" value="ECO:0007669"/>
    <property type="project" value="TreeGrafter"/>
</dbReference>
<dbReference type="InterPro" id="IPR002347">
    <property type="entry name" value="SDR_fam"/>
</dbReference>
<evidence type="ECO:0000313" key="4">
    <source>
        <dbReference type="EMBL" id="PUA81802.1"/>
    </source>
</evidence>
<gene>
    <name evidence="4" type="ORF">C7S10_06985</name>
</gene>
<dbReference type="GO" id="GO:0016616">
    <property type="term" value="F:oxidoreductase activity, acting on the CH-OH group of donors, NAD or NADP as acceptor"/>
    <property type="evidence" value="ECO:0007669"/>
    <property type="project" value="TreeGrafter"/>
</dbReference>
<dbReference type="OrthoDB" id="9775296at2"/>
<evidence type="ECO:0000256" key="1">
    <source>
        <dbReference type="ARBA" id="ARBA00006484"/>
    </source>
</evidence>
<evidence type="ECO:0000259" key="3">
    <source>
        <dbReference type="SMART" id="SM00822"/>
    </source>
</evidence>
<dbReference type="PANTHER" id="PTHR42760:SF133">
    <property type="entry name" value="3-OXOACYL-[ACYL-CARRIER-PROTEIN] REDUCTASE"/>
    <property type="match status" value="1"/>
</dbReference>
<dbReference type="Gene3D" id="3.40.50.720">
    <property type="entry name" value="NAD(P)-binding Rossmann-like Domain"/>
    <property type="match status" value="1"/>
</dbReference>
<accession>A0A2R7YZM9</accession>
<protein>
    <submittedName>
        <fullName evidence="4">Dehydrogenase</fullName>
    </submittedName>
</protein>
<dbReference type="EMBL" id="PYXZ01000002">
    <property type="protein sequence ID" value="PUA81802.1"/>
    <property type="molecule type" value="Genomic_DNA"/>
</dbReference>
<dbReference type="InterPro" id="IPR036291">
    <property type="entry name" value="NAD(P)-bd_dom_sf"/>
</dbReference>
<dbReference type="PRINTS" id="PR00081">
    <property type="entry name" value="GDHRDH"/>
</dbReference>
<dbReference type="Pfam" id="PF00106">
    <property type="entry name" value="adh_short"/>
    <property type="match status" value="1"/>
</dbReference>
<proteinExistence type="inferred from homology"/>
<keyword evidence="2" id="KW-0560">Oxidoreductase</keyword>
<dbReference type="PANTHER" id="PTHR42760">
    <property type="entry name" value="SHORT-CHAIN DEHYDROGENASES/REDUCTASES FAMILY MEMBER"/>
    <property type="match status" value="1"/>
</dbReference>
<keyword evidence="5" id="KW-1185">Reference proteome</keyword>